<proteinExistence type="predicted"/>
<feature type="compositionally biased region" description="Polar residues" evidence="9">
    <location>
        <begin position="51"/>
        <end position="64"/>
    </location>
</feature>
<keyword evidence="3" id="KW-0808">Transferase</keyword>
<dbReference type="InterPro" id="IPR011009">
    <property type="entry name" value="Kinase-like_dom_sf"/>
</dbReference>
<feature type="region of interest" description="Disordered" evidence="9">
    <location>
        <begin position="1"/>
        <end position="138"/>
    </location>
</feature>
<feature type="domain" description="Serine/threonine-protein kinase haspin C-terminal" evidence="10">
    <location>
        <begin position="698"/>
        <end position="778"/>
    </location>
</feature>
<evidence type="ECO:0000259" key="10">
    <source>
        <dbReference type="SMART" id="SM01331"/>
    </source>
</evidence>
<organism evidence="11 12">
    <name type="scientific">Laetiporus sulphureus 93-53</name>
    <dbReference type="NCBI Taxonomy" id="1314785"/>
    <lineage>
        <taxon>Eukaryota</taxon>
        <taxon>Fungi</taxon>
        <taxon>Dikarya</taxon>
        <taxon>Basidiomycota</taxon>
        <taxon>Agaricomycotina</taxon>
        <taxon>Agaricomycetes</taxon>
        <taxon>Polyporales</taxon>
        <taxon>Laetiporus</taxon>
    </lineage>
</organism>
<dbReference type="EC" id="2.7.11.1" evidence="1"/>
<feature type="compositionally biased region" description="Basic residues" evidence="9">
    <location>
        <begin position="293"/>
        <end position="304"/>
    </location>
</feature>
<dbReference type="EMBL" id="KV427629">
    <property type="protein sequence ID" value="KZT05662.1"/>
    <property type="molecule type" value="Genomic_DNA"/>
</dbReference>
<protein>
    <recommendedName>
        <fullName evidence="1">non-specific serine/threonine protein kinase</fullName>
        <ecNumber evidence="1">2.7.11.1</ecNumber>
    </recommendedName>
</protein>
<gene>
    <name evidence="11" type="ORF">LAESUDRAFT_681253</name>
</gene>
<feature type="compositionally biased region" description="Basic and acidic residues" evidence="9">
    <location>
        <begin position="87"/>
        <end position="117"/>
    </location>
</feature>
<dbReference type="SUPFAM" id="SSF56112">
    <property type="entry name" value="Protein kinase-like (PK-like)"/>
    <property type="match status" value="1"/>
</dbReference>
<evidence type="ECO:0000313" key="11">
    <source>
        <dbReference type="EMBL" id="KZT05662.1"/>
    </source>
</evidence>
<dbReference type="SMART" id="SM01331">
    <property type="entry name" value="DUF3635"/>
    <property type="match status" value="1"/>
</dbReference>
<dbReference type="PANTHER" id="PTHR24419">
    <property type="entry name" value="INTERLEUKIN-1 RECEPTOR-ASSOCIATED KINASE"/>
    <property type="match status" value="1"/>
</dbReference>
<evidence type="ECO:0000256" key="8">
    <source>
        <dbReference type="ARBA" id="ARBA00048679"/>
    </source>
</evidence>
<evidence type="ECO:0000313" key="12">
    <source>
        <dbReference type="Proteomes" id="UP000076871"/>
    </source>
</evidence>
<dbReference type="GeneID" id="63822789"/>
<dbReference type="RefSeq" id="XP_040763402.1">
    <property type="nucleotide sequence ID" value="XM_040905759.1"/>
</dbReference>
<dbReference type="GO" id="GO:0005524">
    <property type="term" value="F:ATP binding"/>
    <property type="evidence" value="ECO:0007669"/>
    <property type="project" value="UniProtKB-KW"/>
</dbReference>
<dbReference type="Gene3D" id="1.10.510.10">
    <property type="entry name" value="Transferase(Phosphotransferase) domain 1"/>
    <property type="match status" value="1"/>
</dbReference>
<dbReference type="Gene3D" id="3.30.200.20">
    <property type="entry name" value="Phosphorylase Kinase, domain 1"/>
    <property type="match status" value="1"/>
</dbReference>
<evidence type="ECO:0000256" key="2">
    <source>
        <dbReference type="ARBA" id="ARBA00022527"/>
    </source>
</evidence>
<dbReference type="GO" id="GO:0072354">
    <property type="term" value="F:histone H3T3 kinase activity"/>
    <property type="evidence" value="ECO:0007669"/>
    <property type="project" value="TreeGrafter"/>
</dbReference>
<dbReference type="GO" id="GO:0035556">
    <property type="term" value="P:intracellular signal transduction"/>
    <property type="evidence" value="ECO:0007669"/>
    <property type="project" value="TreeGrafter"/>
</dbReference>
<keyword evidence="5" id="KW-0418">Kinase</keyword>
<dbReference type="InterPro" id="IPR024604">
    <property type="entry name" value="GSG2_C"/>
</dbReference>
<evidence type="ECO:0000256" key="3">
    <source>
        <dbReference type="ARBA" id="ARBA00022679"/>
    </source>
</evidence>
<dbReference type="Proteomes" id="UP000076871">
    <property type="component" value="Unassembled WGS sequence"/>
</dbReference>
<sequence length="838" mass="92837">MLGARTKQVYAYGRRGSRIVNVSDDRDNAVKDNVETRRQDDDSSSDFGSSPLETNKRTLNSHRGTSPIPLRLGLAPIEKKKPKKPGRPRESAVSKPRKPFDPYQERKAEPAGSKLDRIANIQNPVGPSTRKARKSSIAVSKLVKQKSPVLARRPLHPLPPSALNSPVVSTALKKTRNPVGKGLPYAPRSPVVDVDIFVLDPSGRRVSRERRVSRSGVQANCLAGPSNWRDTKLLIDLAEDSDEGVPPAKRRKAPILTIISSDESDEESDMGKKLPGLKLSVNDEDDDPPIRPPRARAAKARRRINIIASPETSPSPPQVLPPKAKAATSSKARGLPEPAPEFVLWTPRPAHAEPAAPAFPTLISQHTKVRQLTPIRRRPGHIPTFLAPPSPPSPTTPTDLDLSLDFDELSLLDADLKRAESIGLYAAPPPAFIRPLLDECAQRTPHEFSAFIETFPFDPIVYAEGTASASAQFQKIGEASYSEVFGIGDVVLKVIPLRDEEKQAHGRAFVDESLDIPAPSDAKDVLKEIIVTRAIGDICDGYVKLLRTYIVRGKYPSLLLDLWDEYNEKKGSEAVRPDGFSVSQLYAIIVLPNGGPDLEAYTFKTASKTGWTQACSLFWQVARALADAEELVCFEHRDLHWGQILVKDIPVTSKPTRKTTKKMPMDDECHGVEVTLIDLGLARMNSSDKGVHWTPFDEEIFEGQGDYQFDVYRMMREHNGNSWREFRPFTNVMWLHYLALKLLHSKRLRAPPAPRKNAAPKAVTKPAHTERECYECLVEMQAVLADCLESCKPPRAAKRGRRKTQVPVKVIASTMLESAGDVVQLAVERGWIEGDCEQ</sequence>
<feature type="region of interest" description="Disordered" evidence="9">
    <location>
        <begin position="259"/>
        <end position="340"/>
    </location>
</feature>
<dbReference type="AlphaFoldDB" id="A0A165DUM9"/>
<name>A0A165DUM9_9APHY</name>
<feature type="compositionally biased region" description="Low complexity" evidence="9">
    <location>
        <begin position="323"/>
        <end position="332"/>
    </location>
</feature>
<evidence type="ECO:0000256" key="4">
    <source>
        <dbReference type="ARBA" id="ARBA00022741"/>
    </source>
</evidence>
<keyword evidence="2" id="KW-0723">Serine/threonine-protein kinase</keyword>
<comment type="catalytic activity">
    <reaction evidence="7">
        <text>L-threonyl-[protein] + ATP = O-phospho-L-threonyl-[protein] + ADP + H(+)</text>
        <dbReference type="Rhea" id="RHEA:46608"/>
        <dbReference type="Rhea" id="RHEA-COMP:11060"/>
        <dbReference type="Rhea" id="RHEA-COMP:11605"/>
        <dbReference type="ChEBI" id="CHEBI:15378"/>
        <dbReference type="ChEBI" id="CHEBI:30013"/>
        <dbReference type="ChEBI" id="CHEBI:30616"/>
        <dbReference type="ChEBI" id="CHEBI:61977"/>
        <dbReference type="ChEBI" id="CHEBI:456216"/>
        <dbReference type="EC" id="2.7.11.1"/>
    </reaction>
</comment>
<dbReference type="GO" id="GO:0005634">
    <property type="term" value="C:nucleus"/>
    <property type="evidence" value="ECO:0007669"/>
    <property type="project" value="TreeGrafter"/>
</dbReference>
<evidence type="ECO:0000256" key="7">
    <source>
        <dbReference type="ARBA" id="ARBA00047899"/>
    </source>
</evidence>
<dbReference type="PANTHER" id="PTHR24419:SF18">
    <property type="entry name" value="SERINE_THREONINE-PROTEIN KINASE HASPIN"/>
    <property type="match status" value="1"/>
</dbReference>
<evidence type="ECO:0000256" key="6">
    <source>
        <dbReference type="ARBA" id="ARBA00022840"/>
    </source>
</evidence>
<evidence type="ECO:0000256" key="9">
    <source>
        <dbReference type="SAM" id="MobiDB-lite"/>
    </source>
</evidence>
<dbReference type="OrthoDB" id="5327538at2759"/>
<keyword evidence="4" id="KW-0547">Nucleotide-binding</keyword>
<dbReference type="GO" id="GO:0005737">
    <property type="term" value="C:cytoplasm"/>
    <property type="evidence" value="ECO:0007669"/>
    <property type="project" value="TreeGrafter"/>
</dbReference>
<reference evidence="11 12" key="1">
    <citation type="journal article" date="2016" name="Mol. Biol. Evol.">
        <title>Comparative Genomics of Early-Diverging Mushroom-Forming Fungi Provides Insights into the Origins of Lignocellulose Decay Capabilities.</title>
        <authorList>
            <person name="Nagy L.G."/>
            <person name="Riley R."/>
            <person name="Tritt A."/>
            <person name="Adam C."/>
            <person name="Daum C."/>
            <person name="Floudas D."/>
            <person name="Sun H."/>
            <person name="Yadav J.S."/>
            <person name="Pangilinan J."/>
            <person name="Larsson K.H."/>
            <person name="Matsuura K."/>
            <person name="Barry K."/>
            <person name="Labutti K."/>
            <person name="Kuo R."/>
            <person name="Ohm R.A."/>
            <person name="Bhattacharya S.S."/>
            <person name="Shirouzu T."/>
            <person name="Yoshinaga Y."/>
            <person name="Martin F.M."/>
            <person name="Grigoriev I.V."/>
            <person name="Hibbett D.S."/>
        </authorList>
    </citation>
    <scope>NUCLEOTIDE SEQUENCE [LARGE SCALE GENOMIC DNA]</scope>
    <source>
        <strain evidence="11 12">93-53</strain>
    </source>
</reference>
<accession>A0A165DUM9</accession>
<evidence type="ECO:0000256" key="1">
    <source>
        <dbReference type="ARBA" id="ARBA00012513"/>
    </source>
</evidence>
<evidence type="ECO:0000256" key="5">
    <source>
        <dbReference type="ARBA" id="ARBA00022777"/>
    </source>
</evidence>
<dbReference type="GO" id="GO:0000278">
    <property type="term" value="P:mitotic cell cycle"/>
    <property type="evidence" value="ECO:0007669"/>
    <property type="project" value="TreeGrafter"/>
</dbReference>
<keyword evidence="6" id="KW-0067">ATP-binding</keyword>
<dbReference type="InParanoid" id="A0A165DUM9"/>
<keyword evidence="12" id="KW-1185">Reference proteome</keyword>
<dbReference type="STRING" id="1314785.A0A165DUM9"/>
<dbReference type="Pfam" id="PF12330">
    <property type="entry name" value="Haspin_kinase"/>
    <property type="match status" value="1"/>
</dbReference>
<comment type="catalytic activity">
    <reaction evidence="8">
        <text>L-seryl-[protein] + ATP = O-phospho-L-seryl-[protein] + ADP + H(+)</text>
        <dbReference type="Rhea" id="RHEA:17989"/>
        <dbReference type="Rhea" id="RHEA-COMP:9863"/>
        <dbReference type="Rhea" id="RHEA-COMP:11604"/>
        <dbReference type="ChEBI" id="CHEBI:15378"/>
        <dbReference type="ChEBI" id="CHEBI:29999"/>
        <dbReference type="ChEBI" id="CHEBI:30616"/>
        <dbReference type="ChEBI" id="CHEBI:83421"/>
        <dbReference type="ChEBI" id="CHEBI:456216"/>
        <dbReference type="EC" id="2.7.11.1"/>
    </reaction>
</comment>
<feature type="region of interest" description="Disordered" evidence="9">
    <location>
        <begin position="143"/>
        <end position="162"/>
    </location>
</feature>
<feature type="compositionally biased region" description="Basic and acidic residues" evidence="9">
    <location>
        <begin position="23"/>
        <end position="41"/>
    </location>
</feature>